<reference evidence="1" key="1">
    <citation type="journal article" date="2023" name="Mol. Biol. Evol.">
        <title>Third-Generation Sequencing Reveals the Adaptive Role of the Epigenome in Three Deep-Sea Polychaetes.</title>
        <authorList>
            <person name="Perez M."/>
            <person name="Aroh O."/>
            <person name="Sun Y."/>
            <person name="Lan Y."/>
            <person name="Juniper S.K."/>
            <person name="Young C.R."/>
            <person name="Angers B."/>
            <person name="Qian P.Y."/>
        </authorList>
    </citation>
    <scope>NUCLEOTIDE SEQUENCE</scope>
    <source>
        <strain evidence="1">R07B-5</strain>
    </source>
</reference>
<comment type="caution">
    <text evidence="1">The sequence shown here is derived from an EMBL/GenBank/DDBJ whole genome shotgun (WGS) entry which is preliminary data.</text>
</comment>
<organism evidence="1 2">
    <name type="scientific">Ridgeia piscesae</name>
    <name type="common">Tubeworm</name>
    <dbReference type="NCBI Taxonomy" id="27915"/>
    <lineage>
        <taxon>Eukaryota</taxon>
        <taxon>Metazoa</taxon>
        <taxon>Spiralia</taxon>
        <taxon>Lophotrochozoa</taxon>
        <taxon>Annelida</taxon>
        <taxon>Polychaeta</taxon>
        <taxon>Sedentaria</taxon>
        <taxon>Canalipalpata</taxon>
        <taxon>Sabellida</taxon>
        <taxon>Siboglinidae</taxon>
        <taxon>Ridgeia</taxon>
    </lineage>
</organism>
<accession>A0AAD9NMT5</accession>
<dbReference type="EMBL" id="JAODUO010000817">
    <property type="protein sequence ID" value="KAK2174218.1"/>
    <property type="molecule type" value="Genomic_DNA"/>
</dbReference>
<evidence type="ECO:0000313" key="2">
    <source>
        <dbReference type="Proteomes" id="UP001209878"/>
    </source>
</evidence>
<dbReference type="AlphaFoldDB" id="A0AAD9NMT5"/>
<proteinExistence type="predicted"/>
<keyword evidence="2" id="KW-1185">Reference proteome</keyword>
<dbReference type="Proteomes" id="UP001209878">
    <property type="component" value="Unassembled WGS sequence"/>
</dbReference>
<sequence length="91" mass="10379">MHGTSALFPKRPWSICLSLQVLNEPLQVGDLSLELVDQFLLHSGRVDDAVDGVVHHLSQLLRPKMVEVFEIEIEFVLQFVDDHVLFLHHLA</sequence>
<protein>
    <submittedName>
        <fullName evidence="1">Uncharacterized protein</fullName>
    </submittedName>
</protein>
<gene>
    <name evidence="1" type="ORF">NP493_817g00004</name>
</gene>
<evidence type="ECO:0000313" key="1">
    <source>
        <dbReference type="EMBL" id="KAK2174218.1"/>
    </source>
</evidence>
<name>A0AAD9NMT5_RIDPI</name>